<accession>A0A9N8KG23</accession>
<organism evidence="2 3">
    <name type="scientific">Aureobasidium uvarum</name>
    <dbReference type="NCBI Taxonomy" id="2773716"/>
    <lineage>
        <taxon>Eukaryota</taxon>
        <taxon>Fungi</taxon>
        <taxon>Dikarya</taxon>
        <taxon>Ascomycota</taxon>
        <taxon>Pezizomycotina</taxon>
        <taxon>Dothideomycetes</taxon>
        <taxon>Dothideomycetidae</taxon>
        <taxon>Dothideales</taxon>
        <taxon>Saccotheciaceae</taxon>
        <taxon>Aureobasidium</taxon>
    </lineage>
</organism>
<dbReference type="EMBL" id="CAINUL010000006">
    <property type="protein sequence ID" value="CAD0110230.1"/>
    <property type="molecule type" value="Genomic_DNA"/>
</dbReference>
<evidence type="ECO:0000256" key="1">
    <source>
        <dbReference type="SAM" id="SignalP"/>
    </source>
</evidence>
<sequence length="284" mass="31378">MLSSILLSALATATTASAAKTYLAYAWNETAPEIHGMAVQARNGYFYLGGQAYPHCAEDAFDCIHNQTLITGPSTSKYSDNLDGFFMSITDTQPQEIVTAPKTGELLYTLPKTDLASMVVQAYSGGSINTPFSVDHDDFSGETVLRFNGNDFASCPTHSQVQEYGWQPYSIRALSYGGLVYEDQVFNVGVECIPFKMRLVETELPAPEYYEYPCTEYYYSVSGQEDHYTCLDSLYFDCSSNDNCTDAEKRVWATKTSVNKLQYGMELCQCRDFTDGAPGLGVAS</sequence>
<name>A0A9N8KG23_9PEZI</name>
<proteinExistence type="predicted"/>
<keyword evidence="3" id="KW-1185">Reference proteome</keyword>
<evidence type="ECO:0000313" key="2">
    <source>
        <dbReference type="EMBL" id="CAD0110230.1"/>
    </source>
</evidence>
<dbReference type="AlphaFoldDB" id="A0A9N8KG23"/>
<protein>
    <submittedName>
        <fullName evidence="2">Uncharacterized protein</fullName>
    </submittedName>
</protein>
<feature type="signal peptide" evidence="1">
    <location>
        <begin position="1"/>
        <end position="18"/>
    </location>
</feature>
<dbReference type="OrthoDB" id="3869588at2759"/>
<gene>
    <name evidence="2" type="ORF">AWRI4620_LOCUS4485</name>
</gene>
<keyword evidence="1" id="KW-0732">Signal</keyword>
<reference evidence="2" key="1">
    <citation type="submission" date="2020-06" db="EMBL/GenBank/DDBJ databases">
        <authorList>
            <person name="Onetto C."/>
        </authorList>
    </citation>
    <scope>NUCLEOTIDE SEQUENCE</scope>
</reference>
<dbReference type="Proteomes" id="UP000745764">
    <property type="component" value="Unassembled WGS sequence"/>
</dbReference>
<evidence type="ECO:0000313" key="3">
    <source>
        <dbReference type="Proteomes" id="UP000745764"/>
    </source>
</evidence>
<comment type="caution">
    <text evidence="2">The sequence shown here is derived from an EMBL/GenBank/DDBJ whole genome shotgun (WGS) entry which is preliminary data.</text>
</comment>
<feature type="chain" id="PRO_5040367489" evidence="1">
    <location>
        <begin position="19"/>
        <end position="284"/>
    </location>
</feature>